<evidence type="ECO:0000313" key="1">
    <source>
        <dbReference type="EMBL" id="ANY69368.1"/>
    </source>
</evidence>
<dbReference type="AlphaFoldDB" id="A0A1B2DNT5"/>
<gene>
    <name evidence="1" type="ORF">BBD42_24945</name>
</gene>
<dbReference type="Gene3D" id="3.40.50.2000">
    <property type="entry name" value="Glycogen Phosphorylase B"/>
    <property type="match status" value="1"/>
</dbReference>
<dbReference type="RefSeq" id="WP_099520400.1">
    <property type="nucleotide sequence ID" value="NZ_CP016808.1"/>
</dbReference>
<dbReference type="EMBL" id="CP016808">
    <property type="protein sequence ID" value="ANY69368.1"/>
    <property type="molecule type" value="Genomic_DNA"/>
</dbReference>
<protein>
    <recommendedName>
        <fullName evidence="2">UDP-glucuronosyltransferase</fullName>
    </recommendedName>
</protein>
<sequence length="370" mass="42126">MNNPKGVVTLLGSGNSLGAYVPAVQLSRRLDAQGIRSEICVLENFYRDSIKNKVPAYRKAFHNDFNLAKKSAEFAHDISGSFDPLKVEQLLDEWEREGRNSFIATTGFWLPVLNQYRERHGSGGLKVDLLHLDAGISVSYVVYRELIGDFYRKIRFFDTSCSQMAMTLSITEQSAIPLAEREQRFTLHGGGWGIGTYKRACREMLAGGMQLNVLAYFDNDIEMSENVRYYMNDPNWSPWLKDGRGVHGFPPLGRIDSGYPVVYSRRDDYPPLFDIIRNSMAIISKPGGYSLFESLESATPFIFLEPFAKHEESNARYWIERGLGIWYDDWKTQGYAFEPLVRIHENLLQARASTIEYGGNLYAAENESNV</sequence>
<proteinExistence type="predicted"/>
<evidence type="ECO:0008006" key="2">
    <source>
        <dbReference type="Google" id="ProtNLM"/>
    </source>
</evidence>
<organism evidence="1">
    <name type="scientific">Paenibacillus sp. BIHB 4019</name>
    <dbReference type="NCBI Taxonomy" id="1870819"/>
    <lineage>
        <taxon>Bacteria</taxon>
        <taxon>Bacillati</taxon>
        <taxon>Bacillota</taxon>
        <taxon>Bacilli</taxon>
        <taxon>Bacillales</taxon>
        <taxon>Paenibacillaceae</taxon>
        <taxon>Paenibacillus</taxon>
    </lineage>
</organism>
<reference evidence="1" key="1">
    <citation type="submission" date="2016-08" db="EMBL/GenBank/DDBJ databases">
        <title>Complete Genome Seqeunce of Paenibacillus sp. BIHB 4019 from tea rhizoplane.</title>
        <authorList>
            <person name="Thakur R."/>
            <person name="Swarnkar M.K."/>
            <person name="Gulati A."/>
        </authorList>
    </citation>
    <scope>NUCLEOTIDE SEQUENCE [LARGE SCALE GENOMIC DNA]</scope>
    <source>
        <strain evidence="1">BIHB4019</strain>
    </source>
</reference>
<accession>A0A1B2DNT5</accession>
<name>A0A1B2DNT5_9BACL</name>